<organism evidence="5 6">
    <name type="scientific">Hibiscus syriacus</name>
    <name type="common">Rose of Sharon</name>
    <dbReference type="NCBI Taxonomy" id="106335"/>
    <lineage>
        <taxon>Eukaryota</taxon>
        <taxon>Viridiplantae</taxon>
        <taxon>Streptophyta</taxon>
        <taxon>Embryophyta</taxon>
        <taxon>Tracheophyta</taxon>
        <taxon>Spermatophyta</taxon>
        <taxon>Magnoliopsida</taxon>
        <taxon>eudicotyledons</taxon>
        <taxon>Gunneridae</taxon>
        <taxon>Pentapetalae</taxon>
        <taxon>rosids</taxon>
        <taxon>malvids</taxon>
        <taxon>Malvales</taxon>
        <taxon>Malvaceae</taxon>
        <taxon>Malvoideae</taxon>
        <taxon>Hibiscus</taxon>
    </lineage>
</organism>
<keyword evidence="5" id="KW-0575">Peroxidase</keyword>
<dbReference type="InterPro" id="IPR050295">
    <property type="entry name" value="Plant_2OG-oxidoreductases"/>
</dbReference>
<accession>A0A6A2YEY3</accession>
<dbReference type="EMBL" id="VEPZ02001466">
    <property type="protein sequence ID" value="KAE8671714.1"/>
    <property type="molecule type" value="Genomic_DNA"/>
</dbReference>
<evidence type="ECO:0000256" key="1">
    <source>
        <dbReference type="ARBA" id="ARBA00022723"/>
    </source>
</evidence>
<dbReference type="GO" id="GO:0046872">
    <property type="term" value="F:metal ion binding"/>
    <property type="evidence" value="ECO:0007669"/>
    <property type="project" value="UniProtKB-KW"/>
</dbReference>
<proteinExistence type="predicted"/>
<dbReference type="InterPro" id="IPR027443">
    <property type="entry name" value="IPNS-like_sf"/>
</dbReference>
<dbReference type="Gene3D" id="2.60.120.330">
    <property type="entry name" value="B-lactam Antibiotic, Isopenicillin N Synthase, Chain"/>
    <property type="match status" value="2"/>
</dbReference>
<feature type="domain" description="Isopenicillin N synthase-like Fe(2+) 2OG dioxygenase" evidence="3">
    <location>
        <begin position="162"/>
        <end position="225"/>
    </location>
</feature>
<evidence type="ECO:0000259" key="3">
    <source>
        <dbReference type="Pfam" id="PF03171"/>
    </source>
</evidence>
<dbReference type="GO" id="GO:0004601">
    <property type="term" value="F:peroxidase activity"/>
    <property type="evidence" value="ECO:0007669"/>
    <property type="project" value="UniProtKB-KW"/>
</dbReference>
<reference evidence="5" key="1">
    <citation type="submission" date="2019-09" db="EMBL/GenBank/DDBJ databases">
        <title>Draft genome information of white flower Hibiscus syriacus.</title>
        <authorList>
            <person name="Kim Y.-M."/>
        </authorList>
    </citation>
    <scope>NUCLEOTIDE SEQUENCE [LARGE SCALE GENOMIC DNA]</scope>
    <source>
        <strain evidence="5">YM2019G1</strain>
    </source>
</reference>
<evidence type="ECO:0000313" key="5">
    <source>
        <dbReference type="EMBL" id="KAE8671714.1"/>
    </source>
</evidence>
<protein>
    <submittedName>
        <fullName evidence="5">Peroxidase superfamily protein</fullName>
    </submittedName>
</protein>
<dbReference type="InterPro" id="IPR026992">
    <property type="entry name" value="DIOX_N"/>
</dbReference>
<keyword evidence="1" id="KW-0479">Metal-binding</keyword>
<dbReference type="Proteomes" id="UP000436088">
    <property type="component" value="Unassembled WGS sequence"/>
</dbReference>
<dbReference type="PANTHER" id="PTHR47991">
    <property type="entry name" value="OXOGLUTARATE/IRON-DEPENDENT DIOXYGENASE"/>
    <property type="match status" value="1"/>
</dbReference>
<evidence type="ECO:0000256" key="2">
    <source>
        <dbReference type="ARBA" id="ARBA00023004"/>
    </source>
</evidence>
<keyword evidence="2" id="KW-0408">Iron</keyword>
<comment type="caution">
    <text evidence="5">The sequence shown here is derived from an EMBL/GenBank/DDBJ whole genome shotgun (WGS) entry which is preliminary data.</text>
</comment>
<sequence length="275" mass="31481">MDTKVESRGMGGSLPVENVQALASKNLKHIPSRYIRPELVNHGVPDEVIEKMKIDTQEFFKLPLEEKTKCAQIPNEIEGYGQTLVMSKDQKLDWNDVLFVFPLPVPLRNMRFWPNNPPSFRATLEKYSMELHELVKLIAKNLETDLEKFSNFFKDSLNATVQVNEVEGLQIKKNEKWVPVKPIPGALIVNIGDMIEIISNGEYKSVEPKAVVNQEKERLSIAAFHIPKNSTRIGPLPDLVKRNKALYKTMLLEEFLTLRLSRKINGKHLLDQVKL</sequence>
<name>A0A6A2YEY3_HIBSY</name>
<dbReference type="SUPFAM" id="SSF51197">
    <property type="entry name" value="Clavaminate synthase-like"/>
    <property type="match status" value="1"/>
</dbReference>
<evidence type="ECO:0000259" key="4">
    <source>
        <dbReference type="Pfam" id="PF14226"/>
    </source>
</evidence>
<dbReference type="Pfam" id="PF03171">
    <property type="entry name" value="2OG-FeII_Oxy"/>
    <property type="match status" value="1"/>
</dbReference>
<dbReference type="InterPro" id="IPR044861">
    <property type="entry name" value="IPNS-like_FE2OG_OXY"/>
</dbReference>
<keyword evidence="5" id="KW-0560">Oxidoreductase</keyword>
<keyword evidence="6" id="KW-1185">Reference proteome</keyword>
<gene>
    <name evidence="5" type="ORF">F3Y22_tig00111941pilonHSYRG00171</name>
</gene>
<feature type="domain" description="Non-haem dioxygenase N-terminal" evidence="4">
    <location>
        <begin position="39"/>
        <end position="116"/>
    </location>
</feature>
<evidence type="ECO:0000313" key="6">
    <source>
        <dbReference type="Proteomes" id="UP000436088"/>
    </source>
</evidence>
<dbReference type="Pfam" id="PF14226">
    <property type="entry name" value="DIOX_N"/>
    <property type="match status" value="1"/>
</dbReference>
<dbReference type="AlphaFoldDB" id="A0A6A2YEY3"/>